<comment type="caution">
    <text evidence="1">The sequence shown here is derived from an EMBL/GenBank/DDBJ whole genome shotgun (WGS) entry which is preliminary data.</text>
</comment>
<evidence type="ECO:0000313" key="1">
    <source>
        <dbReference type="EMBL" id="MFH6602941.1"/>
    </source>
</evidence>
<dbReference type="Proteomes" id="UP001595191">
    <property type="component" value="Unassembled WGS sequence"/>
</dbReference>
<keyword evidence="2" id="KW-1185">Reference proteome</keyword>
<sequence length="264" mass="30055">MCIFLKNTFIALFFMLLVACGASKVEQEVTVPKQEAVVKIPNSLLQMDTDLVLVYTKTNGYRHKSIEKGVETIKALGLQNKFVVSHTEDSLAFNSNNLKKYDLVIFLSTTQDVLGTEQEEAFERYIKGGGNFLGVHAAADTEYEWPWYNKLVGAYFLSHPKQQEAKIDVVDRTHAATQHLGDTWMHFDEWYNYKDINPDLNVIMKLDESSYEGGENNGNHPIAWYHEFDGGRAFYTGLGHTHEAYDDPDFKKHLLGGILYCLGR</sequence>
<gene>
    <name evidence="1" type="ORF">ACEZ3G_05590</name>
</gene>
<reference evidence="1" key="1">
    <citation type="submission" date="2024-09" db="EMBL/GenBank/DDBJ databases">
        <authorList>
            <person name="Liu J."/>
        </authorList>
    </citation>
    <scope>NUCLEOTIDE SEQUENCE</scope>
    <source>
        <strain evidence="1">NBU2967</strain>
    </source>
</reference>
<proteinExistence type="predicted"/>
<accession>A0ACC7LI97</accession>
<evidence type="ECO:0000313" key="2">
    <source>
        <dbReference type="Proteomes" id="UP001595191"/>
    </source>
</evidence>
<dbReference type="EMBL" id="JBHFPV010000001">
    <property type="protein sequence ID" value="MFH6602941.1"/>
    <property type="molecule type" value="Genomic_DNA"/>
</dbReference>
<organism evidence="1 2">
    <name type="scientific">Meishania litoralis</name>
    <dbReference type="NCBI Taxonomy" id="3434685"/>
    <lineage>
        <taxon>Bacteria</taxon>
        <taxon>Pseudomonadati</taxon>
        <taxon>Bacteroidota</taxon>
        <taxon>Flavobacteriia</taxon>
        <taxon>Flavobacteriales</taxon>
        <taxon>Flavobacteriaceae</taxon>
        <taxon>Meishania</taxon>
    </lineage>
</organism>
<protein>
    <submittedName>
        <fullName evidence="1">ThuA domain-containing protein</fullName>
    </submittedName>
</protein>
<name>A0ACC7LI97_9FLAO</name>